<accession>B0NP23</accession>
<dbReference type="AlphaFoldDB" id="B0NP23"/>
<reference evidence="1 2" key="1">
    <citation type="submission" date="2007-11" db="EMBL/GenBank/DDBJ databases">
        <title>Draft genome sequence of Bacteroides stercoris(ATCC 43183).</title>
        <authorList>
            <person name="Sudarsanam P."/>
            <person name="Ley R."/>
            <person name="Guruge J."/>
            <person name="Turnbaugh P.J."/>
            <person name="Mahowald M."/>
            <person name="Liep D."/>
            <person name="Gordon J."/>
        </authorList>
    </citation>
    <scope>NUCLEOTIDE SEQUENCE [LARGE SCALE GENOMIC DNA]</scope>
    <source>
        <strain evidence="1 2">ATCC 43183</strain>
    </source>
</reference>
<reference evidence="1 2" key="2">
    <citation type="submission" date="2007-11" db="EMBL/GenBank/DDBJ databases">
        <authorList>
            <person name="Fulton L."/>
            <person name="Clifton S."/>
            <person name="Fulton B."/>
            <person name="Xu J."/>
            <person name="Minx P."/>
            <person name="Pepin K.H."/>
            <person name="Johnson M."/>
            <person name="Thiruvilangam P."/>
            <person name="Bhonagiri V."/>
            <person name="Nash W.E."/>
            <person name="Mardis E.R."/>
            <person name="Wilson R.K."/>
        </authorList>
    </citation>
    <scope>NUCLEOTIDE SEQUENCE [LARGE SCALE GENOMIC DNA]</scope>
    <source>
        <strain evidence="1 2">ATCC 43183</strain>
    </source>
</reference>
<dbReference type="EMBL" id="ABFZ02000018">
    <property type="protein sequence ID" value="EDS15703.1"/>
    <property type="molecule type" value="Genomic_DNA"/>
</dbReference>
<comment type="caution">
    <text evidence="1">The sequence shown here is derived from an EMBL/GenBank/DDBJ whole genome shotgun (WGS) entry which is preliminary data.</text>
</comment>
<name>B0NP23_BACSE</name>
<proteinExistence type="predicted"/>
<evidence type="ECO:0000313" key="2">
    <source>
        <dbReference type="Proteomes" id="UP000004713"/>
    </source>
</evidence>
<gene>
    <name evidence="1" type="ORF">BACSTE_01142</name>
</gene>
<protein>
    <submittedName>
        <fullName evidence="1">Uncharacterized protein</fullName>
    </submittedName>
</protein>
<sequence length="73" mass="8800">MHKRIETRRLPVPRLGVGNGFPIRYFQFHKTNILFYRPTARGMIGAHVRSFIRSMQRYEIPELYKHPGRRLFS</sequence>
<organism evidence="1 2">
    <name type="scientific">Bacteroides stercoris ATCC 43183</name>
    <dbReference type="NCBI Taxonomy" id="449673"/>
    <lineage>
        <taxon>Bacteria</taxon>
        <taxon>Pseudomonadati</taxon>
        <taxon>Bacteroidota</taxon>
        <taxon>Bacteroidia</taxon>
        <taxon>Bacteroidales</taxon>
        <taxon>Bacteroidaceae</taxon>
        <taxon>Bacteroides</taxon>
    </lineage>
</organism>
<dbReference type="HOGENOM" id="CLU_2696970_0_0_10"/>
<evidence type="ECO:0000313" key="1">
    <source>
        <dbReference type="EMBL" id="EDS15703.1"/>
    </source>
</evidence>
<dbReference type="Proteomes" id="UP000004713">
    <property type="component" value="Unassembled WGS sequence"/>
</dbReference>